<dbReference type="Proteomes" id="UP000180166">
    <property type="component" value="Chromosome"/>
</dbReference>
<reference evidence="1 4" key="3">
    <citation type="submission" date="2016-10" db="EMBL/GenBank/DDBJ databases">
        <title>Genome sequence of Nocardia seriolae strain EM150506, isolated from Anguila japonica.</title>
        <authorList>
            <person name="Han H.-J."/>
        </authorList>
    </citation>
    <scope>NUCLEOTIDE SEQUENCE [LARGE SCALE GENOMIC DNA]</scope>
    <source>
        <strain evidence="1 4">EM150506</strain>
    </source>
</reference>
<reference evidence="2 3" key="2">
    <citation type="journal article" date="2016" name="Genome Announc.">
        <title>Draft Genome Sequence of Erythromycin- and Oxytetracycline-Sensitive Nocardia seriolae Strain U-1 (NBRC 110359).</title>
        <authorList>
            <person name="Imajoh M."/>
            <person name="Sukeda M."/>
            <person name="Shimizu M."/>
            <person name="Yamane J."/>
            <person name="Ohnishi K."/>
            <person name="Oshima S."/>
        </authorList>
    </citation>
    <scope>NUCLEOTIDE SEQUENCE [LARGE SCALE GENOMIC DNA]</scope>
    <source>
        <strain evidence="2 3">U-1</strain>
    </source>
</reference>
<dbReference type="GeneID" id="93374091"/>
<dbReference type="EMBL" id="BBYQ01000078">
    <property type="protein sequence ID" value="GAP30327.1"/>
    <property type="molecule type" value="Genomic_DNA"/>
</dbReference>
<organism evidence="2 3">
    <name type="scientific">Nocardia seriolae</name>
    <dbReference type="NCBI Taxonomy" id="37332"/>
    <lineage>
        <taxon>Bacteria</taxon>
        <taxon>Bacillati</taxon>
        <taxon>Actinomycetota</taxon>
        <taxon>Actinomycetes</taxon>
        <taxon>Mycobacteriales</taxon>
        <taxon>Nocardiaceae</taxon>
        <taxon>Nocardia</taxon>
    </lineage>
</organism>
<dbReference type="OrthoDB" id="4382075at2"/>
<evidence type="ECO:0000313" key="3">
    <source>
        <dbReference type="Proteomes" id="UP000037179"/>
    </source>
</evidence>
<dbReference type="GO" id="GO:0009306">
    <property type="term" value="P:protein secretion"/>
    <property type="evidence" value="ECO:0007669"/>
    <property type="project" value="InterPro"/>
</dbReference>
<protein>
    <submittedName>
        <fullName evidence="2">Uncharacterized protein</fullName>
    </submittedName>
</protein>
<dbReference type="EMBL" id="CP017839">
    <property type="protein sequence ID" value="APA99588.1"/>
    <property type="molecule type" value="Genomic_DNA"/>
</dbReference>
<name>A0A0B8NJS6_9NOCA</name>
<dbReference type="KEGG" id="nsr:NS506_05542"/>
<dbReference type="RefSeq" id="WP_033088652.1">
    <property type="nucleotide sequence ID" value="NZ_AP017900.1"/>
</dbReference>
<dbReference type="InterPro" id="IPR022536">
    <property type="entry name" value="EspC"/>
</dbReference>
<evidence type="ECO:0000313" key="2">
    <source>
        <dbReference type="EMBL" id="GAP30327.1"/>
    </source>
</evidence>
<sequence length="109" mass="10846">MADLSVDTGAVRTFAATQDGVAADIAAQGGLDTVSHVAAMTPVFGLIGADFLASFAVAELLHDRDINALSARFGKLGQAAFGSAATYDATDAEFAGGLGNIAGQIGEQA</sequence>
<proteinExistence type="predicted"/>
<accession>A0A0B8NJS6</accession>
<reference evidence="3" key="1">
    <citation type="submission" date="2015-07" db="EMBL/GenBank/DDBJ databases">
        <title>Nocardia seriolae U-1 whole genome shotgun sequence.</title>
        <authorList>
            <person name="Imajoh M."/>
            <person name="Fukumoto Y."/>
            <person name="Sukeda M."/>
            <person name="Yamane J."/>
            <person name="Yamasaki K."/>
            <person name="Shimizu M."/>
            <person name="Ohnishi K."/>
            <person name="Oshima S."/>
        </authorList>
    </citation>
    <scope>NUCLEOTIDE SEQUENCE [LARGE SCALE GENOMIC DNA]</scope>
    <source>
        <strain evidence="3">U-1</strain>
    </source>
</reference>
<keyword evidence="3" id="KW-1185">Reference proteome</keyword>
<evidence type="ECO:0000313" key="4">
    <source>
        <dbReference type="Proteomes" id="UP000180166"/>
    </source>
</evidence>
<evidence type="ECO:0000313" key="1">
    <source>
        <dbReference type="EMBL" id="APA99588.1"/>
    </source>
</evidence>
<dbReference type="Proteomes" id="UP000037179">
    <property type="component" value="Unassembled WGS sequence"/>
</dbReference>
<gene>
    <name evidence="1" type="ORF">NS506_05542</name>
    <name evidence="2" type="ORF">NSK11_contig00078-0003</name>
</gene>
<dbReference type="Pfam" id="PF10824">
    <property type="entry name" value="T7SS_ESX_EspC"/>
    <property type="match status" value="1"/>
</dbReference>
<dbReference type="AlphaFoldDB" id="A0A0B8NJS6"/>